<dbReference type="AlphaFoldDB" id="A0A9W6WLL8"/>
<evidence type="ECO:0000313" key="3">
    <source>
        <dbReference type="Proteomes" id="UP001165120"/>
    </source>
</evidence>
<gene>
    <name evidence="2" type="ORF">Cboi02_000609700</name>
</gene>
<dbReference type="GO" id="GO:0030686">
    <property type="term" value="C:90S preribosome"/>
    <property type="evidence" value="ECO:0007669"/>
    <property type="project" value="TreeGrafter"/>
</dbReference>
<dbReference type="Pfam" id="PF14617">
    <property type="entry name" value="CMS1"/>
    <property type="match status" value="1"/>
</dbReference>
<comment type="caution">
    <text evidence="2">The sequence shown here is derived from an EMBL/GenBank/DDBJ whole genome shotgun (WGS) entry which is preliminary data.</text>
</comment>
<proteinExistence type="predicted"/>
<protein>
    <submittedName>
        <fullName evidence="2">Unnamed protein product</fullName>
    </submittedName>
</protein>
<keyword evidence="3" id="KW-1185">Reference proteome</keyword>
<evidence type="ECO:0000313" key="2">
    <source>
        <dbReference type="EMBL" id="GME79365.1"/>
    </source>
</evidence>
<dbReference type="GO" id="GO:0005634">
    <property type="term" value="C:nucleus"/>
    <property type="evidence" value="ECO:0007669"/>
    <property type="project" value="TreeGrafter"/>
</dbReference>
<dbReference type="EMBL" id="BSXN01003492">
    <property type="protein sequence ID" value="GME79365.1"/>
    <property type="molecule type" value="Genomic_DNA"/>
</dbReference>
<dbReference type="Proteomes" id="UP001165120">
    <property type="component" value="Unassembled WGS sequence"/>
</dbReference>
<dbReference type="PANTHER" id="PTHR24030:SF0">
    <property type="entry name" value="PROTEIN CMSS1"/>
    <property type="match status" value="1"/>
</dbReference>
<sequence length="282" mass="32775">MGSTEVEALDDGLEYNFENSDVEEGFSLQDEGSTALDDGIEGDGQEKDLEGDYEETVGGGKKRKRKNDKFHEKKRVKMEYDIEFKKNLSKESREVISENLIKKIKFLNPDLSPLELSELYLDKYSIEETNLFTKDRNLKNLKEFLMDKNFKFKDIINKKRFKNDKKEFIVILSMSAIRSCDIHRASREVKDSSIKIINKNKLSNDFKILKLTKSKIIAATPGRIIRILNEKDSNLEYNQINNIILDSSYLDTKNQNIFDLKETIKLLKDVSNNNSNLKVFLY</sequence>
<dbReference type="PANTHER" id="PTHR24030">
    <property type="entry name" value="PROTEIN CMSS1"/>
    <property type="match status" value="1"/>
</dbReference>
<reference evidence="2" key="1">
    <citation type="submission" date="2023-04" db="EMBL/GenBank/DDBJ databases">
        <title>Candida boidinii NBRC 10035.</title>
        <authorList>
            <person name="Ichikawa N."/>
            <person name="Sato H."/>
            <person name="Tonouchi N."/>
        </authorList>
    </citation>
    <scope>NUCLEOTIDE SEQUENCE</scope>
    <source>
        <strain evidence="2">NBRC 10035</strain>
    </source>
</reference>
<dbReference type="InterPro" id="IPR032704">
    <property type="entry name" value="Cms1"/>
</dbReference>
<name>A0A9W6WLL8_CANBO</name>
<feature type="region of interest" description="Disordered" evidence="1">
    <location>
        <begin position="32"/>
        <end position="65"/>
    </location>
</feature>
<accession>A0A9W6WLL8</accession>
<organism evidence="2 3">
    <name type="scientific">Candida boidinii</name>
    <name type="common">Yeast</name>
    <dbReference type="NCBI Taxonomy" id="5477"/>
    <lineage>
        <taxon>Eukaryota</taxon>
        <taxon>Fungi</taxon>
        <taxon>Dikarya</taxon>
        <taxon>Ascomycota</taxon>
        <taxon>Saccharomycotina</taxon>
        <taxon>Pichiomycetes</taxon>
        <taxon>Pichiales</taxon>
        <taxon>Pichiaceae</taxon>
        <taxon>Ogataea</taxon>
        <taxon>Ogataea/Candida clade</taxon>
    </lineage>
</organism>
<evidence type="ECO:0000256" key="1">
    <source>
        <dbReference type="SAM" id="MobiDB-lite"/>
    </source>
</evidence>